<reference evidence="2" key="1">
    <citation type="submission" date="2022-07" db="EMBL/GenBank/DDBJ databases">
        <title>Phylogenomic reconstructions and comparative analyses of Kickxellomycotina fungi.</title>
        <authorList>
            <person name="Reynolds N.K."/>
            <person name="Stajich J.E."/>
            <person name="Barry K."/>
            <person name="Grigoriev I.V."/>
            <person name="Crous P."/>
            <person name="Smith M.E."/>
        </authorList>
    </citation>
    <scope>NUCLEOTIDE SEQUENCE</scope>
    <source>
        <strain evidence="2">NRRL 1565</strain>
    </source>
</reference>
<proteinExistence type="predicted"/>
<organism evidence="2 3">
    <name type="scientific">Coemansia guatemalensis</name>
    <dbReference type="NCBI Taxonomy" id="2761395"/>
    <lineage>
        <taxon>Eukaryota</taxon>
        <taxon>Fungi</taxon>
        <taxon>Fungi incertae sedis</taxon>
        <taxon>Zoopagomycota</taxon>
        <taxon>Kickxellomycotina</taxon>
        <taxon>Kickxellomycetes</taxon>
        <taxon>Kickxellales</taxon>
        <taxon>Kickxellaceae</taxon>
        <taxon>Coemansia</taxon>
    </lineage>
</organism>
<keyword evidence="3" id="KW-1185">Reference proteome</keyword>
<evidence type="ECO:0000313" key="3">
    <source>
        <dbReference type="Proteomes" id="UP001140094"/>
    </source>
</evidence>
<protein>
    <submittedName>
        <fullName evidence="2">Uncharacterized protein</fullName>
    </submittedName>
</protein>
<feature type="region of interest" description="Disordered" evidence="1">
    <location>
        <begin position="193"/>
        <end position="222"/>
    </location>
</feature>
<dbReference type="AlphaFoldDB" id="A0A9W8HTU7"/>
<gene>
    <name evidence="2" type="ORF">H4R20_004150</name>
</gene>
<evidence type="ECO:0000313" key="2">
    <source>
        <dbReference type="EMBL" id="KAJ2800192.1"/>
    </source>
</evidence>
<sequence>MAGLSGVEFMPAGHGAGNESHHYEGQQPPRLSIPANLPSADALLETRRRHLQDLIIINQTHAARGLHMKTTTSGLPMDMASNEEAGNGSKSLLFSELSHPLTTGSGSINAVAPTPIGAGSLSNTNGIPSGQDVPVATSVNSLYNTLNSHNTPFGAPSDQSNVVGPSEFAALNRQASIDSSCSGGAFSSEATAEQLGHLSQQNTAQGSTGNTSHIPDDSGTADTSQYHILRDLLLQCGPPSLLNNCEDSSQANRAIDESLFLSLATSKADPSQNRAANSAMPSALGDIGFDLAAISESGFGGGIPAASGVSADGTGAFPGSVFDSDVGGSYLSGSESTSTGIRDVDMNPILSSAFTVTTSGNRETPQSKPDPKNIVSVAPEDAMGQREIMIEQMSFPSV</sequence>
<feature type="region of interest" description="Disordered" evidence="1">
    <location>
        <begin position="1"/>
        <end position="35"/>
    </location>
</feature>
<accession>A0A9W8HTU7</accession>
<dbReference type="Proteomes" id="UP001140094">
    <property type="component" value="Unassembled WGS sequence"/>
</dbReference>
<evidence type="ECO:0000256" key="1">
    <source>
        <dbReference type="SAM" id="MobiDB-lite"/>
    </source>
</evidence>
<name>A0A9W8HTU7_9FUNG</name>
<comment type="caution">
    <text evidence="2">The sequence shown here is derived from an EMBL/GenBank/DDBJ whole genome shotgun (WGS) entry which is preliminary data.</text>
</comment>
<dbReference type="EMBL" id="JANBUO010001033">
    <property type="protein sequence ID" value="KAJ2800192.1"/>
    <property type="molecule type" value="Genomic_DNA"/>
</dbReference>
<feature type="compositionally biased region" description="Polar residues" evidence="1">
    <location>
        <begin position="197"/>
        <end position="213"/>
    </location>
</feature>
<dbReference type="OrthoDB" id="6159439at2759"/>